<dbReference type="EMBL" id="FNAI01000002">
    <property type="protein sequence ID" value="SDD65822.1"/>
    <property type="molecule type" value="Genomic_DNA"/>
</dbReference>
<organism evidence="2 3">
    <name type="scientific">Mucilaginibacter pineti</name>
    <dbReference type="NCBI Taxonomy" id="1391627"/>
    <lineage>
        <taxon>Bacteria</taxon>
        <taxon>Pseudomonadati</taxon>
        <taxon>Bacteroidota</taxon>
        <taxon>Sphingobacteriia</taxon>
        <taxon>Sphingobacteriales</taxon>
        <taxon>Sphingobacteriaceae</taxon>
        <taxon>Mucilaginibacter</taxon>
    </lineage>
</organism>
<keyword evidence="1" id="KW-0812">Transmembrane</keyword>
<name>A0A1G6WIX4_9SPHI</name>
<sequence length="93" mass="10671">MNTAKALKVILIITCIQLLIFIAWPIYIFSTENLGLGVFGIGFIFASLMIYYLVYLVSLTRYIETKPIEPKVGSRIFFNILPIIIYALIFLFD</sequence>
<keyword evidence="3" id="KW-1185">Reference proteome</keyword>
<keyword evidence="1" id="KW-1133">Transmembrane helix</keyword>
<protein>
    <submittedName>
        <fullName evidence="2">Uncharacterized protein</fullName>
    </submittedName>
</protein>
<evidence type="ECO:0000313" key="2">
    <source>
        <dbReference type="EMBL" id="SDD65822.1"/>
    </source>
</evidence>
<feature type="transmembrane region" description="Helical" evidence="1">
    <location>
        <begin position="76"/>
        <end position="92"/>
    </location>
</feature>
<dbReference type="Proteomes" id="UP000199072">
    <property type="component" value="Unassembled WGS sequence"/>
</dbReference>
<keyword evidence="1" id="KW-0472">Membrane</keyword>
<dbReference type="AlphaFoldDB" id="A0A1G6WIX4"/>
<reference evidence="2 3" key="1">
    <citation type="submission" date="2016-10" db="EMBL/GenBank/DDBJ databases">
        <authorList>
            <person name="de Groot N.N."/>
        </authorList>
    </citation>
    <scope>NUCLEOTIDE SEQUENCE [LARGE SCALE GENOMIC DNA]</scope>
    <source>
        <strain evidence="2 3">47C3B</strain>
    </source>
</reference>
<evidence type="ECO:0000313" key="3">
    <source>
        <dbReference type="Proteomes" id="UP000199072"/>
    </source>
</evidence>
<feature type="transmembrane region" description="Helical" evidence="1">
    <location>
        <begin position="7"/>
        <end position="28"/>
    </location>
</feature>
<gene>
    <name evidence="2" type="ORF">SAMN05216464_102201</name>
</gene>
<proteinExistence type="predicted"/>
<feature type="transmembrane region" description="Helical" evidence="1">
    <location>
        <begin position="34"/>
        <end position="55"/>
    </location>
</feature>
<evidence type="ECO:0000256" key="1">
    <source>
        <dbReference type="SAM" id="Phobius"/>
    </source>
</evidence>
<accession>A0A1G6WIX4</accession>